<proteinExistence type="predicted"/>
<accession>A0ABD6AP86</accession>
<evidence type="ECO:0000313" key="4">
    <source>
        <dbReference type="Proteomes" id="UP001597187"/>
    </source>
</evidence>
<feature type="domain" description="DUF58" evidence="2">
    <location>
        <begin position="179"/>
        <end position="290"/>
    </location>
</feature>
<gene>
    <name evidence="3" type="ORF">ACFSBT_00080</name>
</gene>
<protein>
    <submittedName>
        <fullName evidence="3">DUF58 domain-containing protein</fullName>
    </submittedName>
</protein>
<evidence type="ECO:0000256" key="1">
    <source>
        <dbReference type="SAM" id="Phobius"/>
    </source>
</evidence>
<comment type="caution">
    <text evidence="3">The sequence shown here is derived from an EMBL/GenBank/DDBJ whole genome shotgun (WGS) entry which is preliminary data.</text>
</comment>
<dbReference type="InterPro" id="IPR002881">
    <property type="entry name" value="DUF58"/>
</dbReference>
<feature type="transmembrane region" description="Helical" evidence="1">
    <location>
        <begin position="31"/>
        <end position="48"/>
    </location>
</feature>
<keyword evidence="1" id="KW-0812">Transmembrane</keyword>
<dbReference type="EMBL" id="JBHUDC010000001">
    <property type="protein sequence ID" value="MFD1511673.1"/>
    <property type="molecule type" value="Genomic_DNA"/>
</dbReference>
<keyword evidence="1" id="KW-0472">Membrane</keyword>
<evidence type="ECO:0000259" key="2">
    <source>
        <dbReference type="Pfam" id="PF01882"/>
    </source>
</evidence>
<dbReference type="PANTHER" id="PTHR34351:SF1">
    <property type="entry name" value="SLR1927 PROTEIN"/>
    <property type="match status" value="1"/>
</dbReference>
<dbReference type="Proteomes" id="UP001597187">
    <property type="component" value="Unassembled WGS sequence"/>
</dbReference>
<keyword evidence="1" id="KW-1133">Transmembrane helix</keyword>
<sequence>MRLTRRGTLVALATLGAFVAGATFGARALNAVAAPSLVAFAYAVVVVWRTDQPRVERLIPPAGHPGETRRMQFNVATSGTAELTDRLPAGLRPRSHTTPLLGDDHVEYDVEYARRGAHAVGPLTIRITDPLGLVARRFRYENDKEVLVYPAVTAITDGGALAGLVDQSGMPDRQAFDRLREYAPGDPLRDVNWKTTAKYGNLVVTEYAAEDQGAVTVVGEATPDGTGDNADAMADAVASIVTYLLDVGIEVEVAVPGGELPAGVGDRQRQAALDLLARTPPGQVGTDAIANADVHVVAEGETTVEVRGADVRYADLVGGRGVTA</sequence>
<dbReference type="Pfam" id="PF01882">
    <property type="entry name" value="DUF58"/>
    <property type="match status" value="1"/>
</dbReference>
<dbReference type="AlphaFoldDB" id="A0ABD6AP86"/>
<evidence type="ECO:0000313" key="3">
    <source>
        <dbReference type="EMBL" id="MFD1511673.1"/>
    </source>
</evidence>
<reference evidence="3 4" key="1">
    <citation type="journal article" date="2019" name="Int. J. Syst. Evol. Microbiol.">
        <title>The Global Catalogue of Microorganisms (GCM) 10K type strain sequencing project: providing services to taxonomists for standard genome sequencing and annotation.</title>
        <authorList>
            <consortium name="The Broad Institute Genomics Platform"/>
            <consortium name="The Broad Institute Genome Sequencing Center for Infectious Disease"/>
            <person name="Wu L."/>
            <person name="Ma J."/>
        </authorList>
    </citation>
    <scope>NUCLEOTIDE SEQUENCE [LARGE SCALE GENOMIC DNA]</scope>
    <source>
        <strain evidence="3 4">CGMCC 1.12563</strain>
    </source>
</reference>
<dbReference type="RefSeq" id="WP_250871662.1">
    <property type="nucleotide sequence ID" value="NZ_JALXFV010000001.1"/>
</dbReference>
<dbReference type="PANTHER" id="PTHR34351">
    <property type="entry name" value="SLR1927 PROTEIN-RELATED"/>
    <property type="match status" value="1"/>
</dbReference>
<name>A0ABD6AP86_9EURY</name>
<keyword evidence="4" id="KW-1185">Reference proteome</keyword>
<organism evidence="3 4">
    <name type="scientific">Halomarina rubra</name>
    <dbReference type="NCBI Taxonomy" id="2071873"/>
    <lineage>
        <taxon>Archaea</taxon>
        <taxon>Methanobacteriati</taxon>
        <taxon>Methanobacteriota</taxon>
        <taxon>Stenosarchaea group</taxon>
        <taxon>Halobacteria</taxon>
        <taxon>Halobacteriales</taxon>
        <taxon>Natronomonadaceae</taxon>
        <taxon>Halomarina</taxon>
    </lineage>
</organism>